<sequence>MSAAIADVVAVRVPERSWRSEARAVRIVWRRDLIRFASDRMRIATMLVQPLLFLFVLGAGLETLASASTDGVDLKTFIFPGVLCMALVFSAMFSAISLVMDREFGFLREMLVAPIRRSSIVVGKCLGGATVASLQGVILLALAGFVDVPYDPLLLLGLFGLMLLIAFTVTAFGVMVAVRIRQIQTFTTVMQMFVMPLFFLSGALYPASGLPGWLELLTRLNPLTYAVDPMRRLVFSHLDISDTARRTLDPGITWFGWRVPSLVEVGIVLALGLAMMGVAIWQFSRTE</sequence>
<name>A0ABU4I1M1_9ACTN</name>
<feature type="transmembrane region" description="Helical" evidence="5">
    <location>
        <begin position="77"/>
        <end position="100"/>
    </location>
</feature>
<keyword evidence="8" id="KW-1185">Reference proteome</keyword>
<evidence type="ECO:0000256" key="1">
    <source>
        <dbReference type="ARBA" id="ARBA00004141"/>
    </source>
</evidence>
<dbReference type="InterPro" id="IPR051784">
    <property type="entry name" value="Nod_factor_ABC_transporter"/>
</dbReference>
<comment type="similarity">
    <text evidence="5">Belongs to the ABC-2 integral membrane protein family.</text>
</comment>
<feature type="transmembrane region" description="Helical" evidence="5">
    <location>
        <begin position="152"/>
        <end position="177"/>
    </location>
</feature>
<feature type="transmembrane region" description="Helical" evidence="5">
    <location>
        <begin position="121"/>
        <end position="146"/>
    </location>
</feature>
<feature type="transmembrane region" description="Helical" evidence="5">
    <location>
        <begin position="43"/>
        <end position="65"/>
    </location>
</feature>
<dbReference type="PANTHER" id="PTHR43229">
    <property type="entry name" value="NODULATION PROTEIN J"/>
    <property type="match status" value="1"/>
</dbReference>
<dbReference type="PANTHER" id="PTHR43229:SF2">
    <property type="entry name" value="NODULATION PROTEIN J"/>
    <property type="match status" value="1"/>
</dbReference>
<dbReference type="RefSeq" id="WP_318601147.1">
    <property type="nucleotide sequence ID" value="NZ_JAWSTH010000157.1"/>
</dbReference>
<dbReference type="PRINTS" id="PR00164">
    <property type="entry name" value="ABC2TRNSPORT"/>
</dbReference>
<keyword evidence="4 5" id="KW-0472">Membrane</keyword>
<dbReference type="Pfam" id="PF01061">
    <property type="entry name" value="ABC2_membrane"/>
    <property type="match status" value="1"/>
</dbReference>
<comment type="subcellular location">
    <subcellularLocation>
        <location evidence="5">Cell membrane</location>
        <topology evidence="5">Multi-pass membrane protein</topology>
    </subcellularLocation>
    <subcellularLocation>
        <location evidence="1">Membrane</location>
        <topology evidence="1">Multi-pass membrane protein</topology>
    </subcellularLocation>
</comment>
<evidence type="ECO:0000313" key="7">
    <source>
        <dbReference type="EMBL" id="MDW5598610.1"/>
    </source>
</evidence>
<evidence type="ECO:0000313" key="8">
    <source>
        <dbReference type="Proteomes" id="UP001284601"/>
    </source>
</evidence>
<dbReference type="PROSITE" id="PS51012">
    <property type="entry name" value="ABC_TM2"/>
    <property type="match status" value="1"/>
</dbReference>
<reference evidence="8" key="1">
    <citation type="submission" date="2023-07" db="EMBL/GenBank/DDBJ databases">
        <title>Conexibacter stalactiti sp. nov., isolated from stalactites in a lava cave and emended description of the genus Conexibacter.</title>
        <authorList>
            <person name="Lee S.D."/>
        </authorList>
    </citation>
    <scope>NUCLEOTIDE SEQUENCE [LARGE SCALE GENOMIC DNA]</scope>
    <source>
        <strain evidence="8">KCTC 39840</strain>
    </source>
</reference>
<organism evidence="7 8">
    <name type="scientific">Conexibacter stalactiti</name>
    <dbReference type="NCBI Taxonomy" id="1940611"/>
    <lineage>
        <taxon>Bacteria</taxon>
        <taxon>Bacillati</taxon>
        <taxon>Actinomycetota</taxon>
        <taxon>Thermoleophilia</taxon>
        <taxon>Solirubrobacterales</taxon>
        <taxon>Conexibacteraceae</taxon>
        <taxon>Conexibacter</taxon>
    </lineage>
</organism>
<evidence type="ECO:0000259" key="6">
    <source>
        <dbReference type="PROSITE" id="PS51012"/>
    </source>
</evidence>
<dbReference type="InterPro" id="IPR013525">
    <property type="entry name" value="ABC2_TM"/>
</dbReference>
<accession>A0ABU4I1M1</accession>
<proteinExistence type="inferred from homology"/>
<comment type="caution">
    <text evidence="7">The sequence shown here is derived from an EMBL/GenBank/DDBJ whole genome shotgun (WGS) entry which is preliminary data.</text>
</comment>
<evidence type="ECO:0000256" key="4">
    <source>
        <dbReference type="ARBA" id="ARBA00023136"/>
    </source>
</evidence>
<feature type="transmembrane region" description="Helical" evidence="5">
    <location>
        <begin position="189"/>
        <end position="207"/>
    </location>
</feature>
<dbReference type="InterPro" id="IPR047817">
    <property type="entry name" value="ABC2_TM_bact-type"/>
</dbReference>
<protein>
    <recommendedName>
        <fullName evidence="5">Transport permease protein</fullName>
    </recommendedName>
</protein>
<keyword evidence="5" id="KW-0813">Transport</keyword>
<keyword evidence="5" id="KW-1003">Cell membrane</keyword>
<feature type="transmembrane region" description="Helical" evidence="5">
    <location>
        <begin position="265"/>
        <end position="283"/>
    </location>
</feature>
<keyword evidence="3 5" id="KW-1133">Transmembrane helix</keyword>
<feature type="domain" description="ABC transmembrane type-2" evidence="6">
    <location>
        <begin position="41"/>
        <end position="286"/>
    </location>
</feature>
<dbReference type="Proteomes" id="UP001284601">
    <property type="component" value="Unassembled WGS sequence"/>
</dbReference>
<dbReference type="InterPro" id="IPR000412">
    <property type="entry name" value="ABC_2_transport"/>
</dbReference>
<dbReference type="PIRSF" id="PIRSF006648">
    <property type="entry name" value="DrrB"/>
    <property type="match status" value="1"/>
</dbReference>
<dbReference type="EMBL" id="JAWSTH010000157">
    <property type="protein sequence ID" value="MDW5598610.1"/>
    <property type="molecule type" value="Genomic_DNA"/>
</dbReference>
<reference evidence="7 8" key="2">
    <citation type="submission" date="2023-10" db="EMBL/GenBank/DDBJ databases">
        <authorList>
            <person name="Han X.F."/>
        </authorList>
    </citation>
    <scope>NUCLEOTIDE SEQUENCE [LARGE SCALE GENOMIC DNA]</scope>
    <source>
        <strain evidence="7 8">KCTC 39840</strain>
    </source>
</reference>
<gene>
    <name evidence="7" type="ORF">R7226_29890</name>
</gene>
<keyword evidence="2 5" id="KW-0812">Transmembrane</keyword>
<evidence type="ECO:0000256" key="5">
    <source>
        <dbReference type="RuleBase" id="RU361157"/>
    </source>
</evidence>
<evidence type="ECO:0000256" key="2">
    <source>
        <dbReference type="ARBA" id="ARBA00022692"/>
    </source>
</evidence>
<evidence type="ECO:0000256" key="3">
    <source>
        <dbReference type="ARBA" id="ARBA00022989"/>
    </source>
</evidence>